<dbReference type="STRING" id="862515.HMPREF0658_2189"/>
<evidence type="ECO:0000313" key="3">
    <source>
        <dbReference type="Proteomes" id="UP000004394"/>
    </source>
</evidence>
<dbReference type="CDD" id="cd07563">
    <property type="entry name" value="Peptidase_S41_IRBP"/>
    <property type="match status" value="1"/>
</dbReference>
<organism evidence="2 3">
    <name type="scientific">Hoylesella marshii DSM 16973 = JCM 13450</name>
    <dbReference type="NCBI Taxonomy" id="862515"/>
    <lineage>
        <taxon>Bacteria</taxon>
        <taxon>Pseudomonadati</taxon>
        <taxon>Bacteroidota</taxon>
        <taxon>Bacteroidia</taxon>
        <taxon>Bacteroidales</taxon>
        <taxon>Prevotellaceae</taxon>
        <taxon>Hoylesella</taxon>
    </lineage>
</organism>
<reference evidence="2" key="1">
    <citation type="submission" date="2010-07" db="EMBL/GenBank/DDBJ databases">
        <authorList>
            <person name="Muzny D."/>
            <person name="Qin X."/>
            <person name="Deng J."/>
            <person name="Jiang H."/>
            <person name="Liu Y."/>
            <person name="Qu J."/>
            <person name="Song X.-Z."/>
            <person name="Zhang L."/>
            <person name="Thornton R."/>
            <person name="Coyle M."/>
            <person name="Francisco L."/>
            <person name="Jackson L."/>
            <person name="Javaid M."/>
            <person name="Korchina V."/>
            <person name="Kovar C."/>
            <person name="Mata R."/>
            <person name="Mathew T."/>
            <person name="Ngo R."/>
            <person name="Nguyen L."/>
            <person name="Nguyen N."/>
            <person name="Okwuonu G."/>
            <person name="Ongeri F."/>
            <person name="Pham C."/>
            <person name="Simmons D."/>
            <person name="Wilczek-Boney K."/>
            <person name="Hale W."/>
            <person name="Jakkamsetti A."/>
            <person name="Pham P."/>
            <person name="Ruth R."/>
            <person name="San Lucas F."/>
            <person name="Warren J."/>
            <person name="Zhang J."/>
            <person name="Zhao Z."/>
            <person name="Zhou C."/>
            <person name="Zhu D."/>
            <person name="Lee S."/>
            <person name="Bess C."/>
            <person name="Blankenburg K."/>
            <person name="Forbes L."/>
            <person name="Fu Q."/>
            <person name="Gubbala S."/>
            <person name="Hirani K."/>
            <person name="Jayaseelan J.C."/>
            <person name="Lara F."/>
            <person name="Munidasa M."/>
            <person name="Palculict T."/>
            <person name="Patil S."/>
            <person name="Pu L.-L."/>
            <person name="Saada N."/>
            <person name="Tang L."/>
            <person name="Weissenberger G."/>
            <person name="Zhu Y."/>
            <person name="Hemphill L."/>
            <person name="Shang Y."/>
            <person name="Youmans B."/>
            <person name="Ayvaz T."/>
            <person name="Ross M."/>
            <person name="Santibanez J."/>
            <person name="Aqrawi P."/>
            <person name="Gross S."/>
            <person name="Joshi V."/>
            <person name="Fowler G."/>
            <person name="Nazareth L."/>
            <person name="Reid J."/>
            <person name="Worley K."/>
            <person name="Petrosino J."/>
            <person name="Highlander S."/>
            <person name="Gibbs R."/>
        </authorList>
    </citation>
    <scope>NUCLEOTIDE SEQUENCE [LARGE SCALE GENOMIC DNA]</scope>
    <source>
        <strain evidence="2">DSM 16973</strain>
    </source>
</reference>
<dbReference type="SUPFAM" id="SSF52096">
    <property type="entry name" value="ClpP/crotonase"/>
    <property type="match status" value="1"/>
</dbReference>
<dbReference type="InterPro" id="IPR028204">
    <property type="entry name" value="Tricorn_C1"/>
</dbReference>
<dbReference type="eggNOG" id="COG0793">
    <property type="taxonomic scope" value="Bacteria"/>
</dbReference>
<dbReference type="OrthoDB" id="6397760at2"/>
<dbReference type="PANTHER" id="PTHR11261:SF3">
    <property type="entry name" value="RETINOL-BINDING PROTEIN 3"/>
    <property type="match status" value="1"/>
</dbReference>
<dbReference type="GO" id="GO:0006508">
    <property type="term" value="P:proteolysis"/>
    <property type="evidence" value="ECO:0007669"/>
    <property type="project" value="InterPro"/>
</dbReference>
<dbReference type="PROSITE" id="PS51257">
    <property type="entry name" value="PROKAR_LIPOPROTEIN"/>
    <property type="match status" value="1"/>
</dbReference>
<dbReference type="SMART" id="SM00245">
    <property type="entry name" value="TSPc"/>
    <property type="match status" value="1"/>
</dbReference>
<dbReference type="Proteomes" id="UP000004394">
    <property type="component" value="Unassembled WGS sequence"/>
</dbReference>
<dbReference type="RefSeq" id="WP_006950569.1">
    <property type="nucleotide sequence ID" value="NZ_BAJI01000006.1"/>
</dbReference>
<dbReference type="BioCyc" id="PMAR862515-HMP:GMOO-2222-MONOMER"/>
<name>E0NVI4_9BACT</name>
<comment type="caution">
    <text evidence="2">The sequence shown here is derived from an EMBL/GenBank/DDBJ whole genome shotgun (WGS) entry which is preliminary data.</text>
</comment>
<evidence type="ECO:0000259" key="1">
    <source>
        <dbReference type="SMART" id="SM00245"/>
    </source>
</evidence>
<feature type="domain" description="Tail specific protease" evidence="1">
    <location>
        <begin position="111"/>
        <end position="311"/>
    </location>
</feature>
<keyword evidence="3" id="KW-1185">Reference proteome</keyword>
<dbReference type="HOGENOM" id="CLU_034080_0_0_10"/>
<sequence length="334" mass="37975">MKHLFLYVWLLAILTACVREETFSDNARGNFESLWKQVDEHYCFFDYKKETYGLDWNEVHARYAKQVDESMTNSQLFEVLTHMLAELKDGHVNIYSPFDVARNWSYHENYPSNQSDTLIRKYLGTGYHIAGSLRYRILDDNIGYIQCPNFANGIGAGNLDHALLYLAPCNGLIIDVRGNGGGLLTAAEMLASRFTNKNLLVGYMQHKRGPGHSDFSPMQEQRLKPGRGIRWQKAVVVLTNRKVFSAANEFVKYMKCCPQVQTVGDRTGGGAGLPFSGELPNGWSIRFSACPTYDRDRRHTEFGIAPDHYVALADKDLKDGKDTLIEYARKLLHE</sequence>
<dbReference type="InterPro" id="IPR029045">
    <property type="entry name" value="ClpP/crotonase-like_dom_sf"/>
</dbReference>
<dbReference type="EMBL" id="AEEI01000061">
    <property type="protein sequence ID" value="EFM00918.1"/>
    <property type="molecule type" value="Genomic_DNA"/>
</dbReference>
<dbReference type="Pfam" id="PF03572">
    <property type="entry name" value="Peptidase_S41"/>
    <property type="match status" value="1"/>
</dbReference>
<dbReference type="InterPro" id="IPR005151">
    <property type="entry name" value="Tail-specific_protease"/>
</dbReference>
<evidence type="ECO:0000313" key="2">
    <source>
        <dbReference type="EMBL" id="EFM00918.1"/>
    </source>
</evidence>
<proteinExistence type="predicted"/>
<dbReference type="Gene3D" id="3.30.750.44">
    <property type="match status" value="1"/>
</dbReference>
<dbReference type="GO" id="GO:0008236">
    <property type="term" value="F:serine-type peptidase activity"/>
    <property type="evidence" value="ECO:0007669"/>
    <property type="project" value="InterPro"/>
</dbReference>
<dbReference type="AlphaFoldDB" id="E0NVI4"/>
<dbReference type="Pfam" id="PF14684">
    <property type="entry name" value="Tricorn_C1"/>
    <property type="match status" value="1"/>
</dbReference>
<gene>
    <name evidence="2" type="ORF">HMPREF0658_2189</name>
</gene>
<protein>
    <submittedName>
        <fullName evidence="2">Peptidase, S41 family</fullName>
    </submittedName>
</protein>
<accession>E0NVI4</accession>
<dbReference type="Gene3D" id="3.90.226.10">
    <property type="entry name" value="2-enoyl-CoA Hydratase, Chain A, domain 1"/>
    <property type="match status" value="1"/>
</dbReference>
<dbReference type="PANTHER" id="PTHR11261">
    <property type="entry name" value="INTERPHOTORECEPTOR RETINOID-BINDING PROTEIN"/>
    <property type="match status" value="1"/>
</dbReference>